<dbReference type="NCBIfam" id="TIGR03506">
    <property type="entry name" value="FlgEFG_subfam"/>
    <property type="match status" value="2"/>
</dbReference>
<dbReference type="InterPro" id="IPR012836">
    <property type="entry name" value="FlgF"/>
</dbReference>
<evidence type="ECO:0000256" key="6">
    <source>
        <dbReference type="RuleBase" id="RU362116"/>
    </source>
</evidence>
<dbReference type="GO" id="GO:0030694">
    <property type="term" value="C:bacterial-type flagellum basal body, rod"/>
    <property type="evidence" value="ECO:0007669"/>
    <property type="project" value="UniProtKB-UniRule"/>
</dbReference>
<gene>
    <name evidence="11" type="primary">flgF</name>
    <name evidence="10" type="ORF">A9O67_03875</name>
    <name evidence="11" type="ORF">Tfont_00592</name>
</gene>
<dbReference type="Pfam" id="PF06429">
    <property type="entry name" value="Flg_bbr_C"/>
    <property type="match status" value="1"/>
</dbReference>
<dbReference type="EMBL" id="VJOO01000003">
    <property type="protein sequence ID" value="TSE37935.1"/>
    <property type="molecule type" value="Genomic_DNA"/>
</dbReference>
<evidence type="ECO:0000256" key="5">
    <source>
        <dbReference type="ARBA" id="ARBA00040228"/>
    </source>
</evidence>
<organism evidence="10 12">
    <name type="scientific">Tepidimonas fonticaldi</name>
    <dbReference type="NCBI Taxonomy" id="1101373"/>
    <lineage>
        <taxon>Bacteria</taxon>
        <taxon>Pseudomonadati</taxon>
        <taxon>Pseudomonadota</taxon>
        <taxon>Betaproteobacteria</taxon>
        <taxon>Burkholderiales</taxon>
        <taxon>Tepidimonas</taxon>
    </lineage>
</organism>
<dbReference type="Pfam" id="PF00460">
    <property type="entry name" value="Flg_bb_rod"/>
    <property type="match status" value="1"/>
</dbReference>
<dbReference type="InterPro" id="IPR037925">
    <property type="entry name" value="FlgE/F/G-like"/>
</dbReference>
<protein>
    <recommendedName>
        <fullName evidence="5 6">Flagellar basal-body rod protein FlgF</fullName>
    </recommendedName>
</protein>
<evidence type="ECO:0000259" key="8">
    <source>
        <dbReference type="Pfam" id="PF06429"/>
    </source>
</evidence>
<feature type="domain" description="Flagellar basal body rod protein N-terminal" evidence="7">
    <location>
        <begin position="5"/>
        <end position="35"/>
    </location>
</feature>
<evidence type="ECO:0000313" key="10">
    <source>
        <dbReference type="EMBL" id="OBS30205.1"/>
    </source>
</evidence>
<feature type="domain" description="Flagellar hook protein FlgE/F/G-like D1" evidence="9">
    <location>
        <begin position="84"/>
        <end position="147"/>
    </location>
</feature>
<dbReference type="EMBL" id="LZDH01000056">
    <property type="protein sequence ID" value="OBS30205.1"/>
    <property type="molecule type" value="Genomic_DNA"/>
</dbReference>
<evidence type="ECO:0000256" key="4">
    <source>
        <dbReference type="ARBA" id="ARBA00038560"/>
    </source>
</evidence>
<dbReference type="Proteomes" id="UP000316388">
    <property type="component" value="Unassembled WGS sequence"/>
</dbReference>
<proteinExistence type="inferred from homology"/>
<dbReference type="PANTHER" id="PTHR30435:SF18">
    <property type="entry name" value="FLAGELLAR BASAL-BODY ROD PROTEIN FLGF"/>
    <property type="match status" value="1"/>
</dbReference>
<keyword evidence="10" id="KW-0282">Flagellum</keyword>
<comment type="subcellular location">
    <subcellularLocation>
        <location evidence="1 6">Bacterial flagellum basal body</location>
    </subcellularLocation>
</comment>
<reference evidence="10 12" key="1">
    <citation type="submission" date="2016-06" db="EMBL/GenBank/DDBJ databases">
        <title>Genome sequence of Tepidimonas fonticaldi PL17.</title>
        <authorList>
            <person name="Pinnaka A.K."/>
        </authorList>
    </citation>
    <scope>NUCLEOTIDE SEQUENCE [LARGE SCALE GENOMIC DNA]</scope>
    <source>
        <strain evidence="10 12">PL17</strain>
    </source>
</reference>
<dbReference type="Pfam" id="PF22692">
    <property type="entry name" value="LlgE_F_G_D1"/>
    <property type="match status" value="1"/>
</dbReference>
<evidence type="ECO:0000313" key="11">
    <source>
        <dbReference type="EMBL" id="TSE37935.1"/>
    </source>
</evidence>
<keyword evidence="12" id="KW-1185">Reference proteome</keyword>
<evidence type="ECO:0000256" key="2">
    <source>
        <dbReference type="ARBA" id="ARBA00009677"/>
    </source>
</evidence>
<accession>A0A1A6DTT5</accession>
<dbReference type="AlphaFoldDB" id="A0A1A6DTT5"/>
<reference evidence="11 13" key="2">
    <citation type="submission" date="2019-07" db="EMBL/GenBank/DDBJ databases">
        <title>Tepidimonas fonticaldi AT-A2 draft genome.</title>
        <authorList>
            <person name="Da Costa M.S."/>
            <person name="Froufe H.J.C."/>
            <person name="Egas C."/>
            <person name="Albuquerque L."/>
        </authorList>
    </citation>
    <scope>NUCLEOTIDE SEQUENCE [LARGE SCALE GENOMIC DNA]</scope>
    <source>
        <strain evidence="11 13">AT-A2</strain>
    </source>
</reference>
<keyword evidence="10" id="KW-0966">Cell projection</keyword>
<evidence type="ECO:0000256" key="3">
    <source>
        <dbReference type="ARBA" id="ARBA00023143"/>
    </source>
</evidence>
<evidence type="ECO:0000256" key="1">
    <source>
        <dbReference type="ARBA" id="ARBA00004117"/>
    </source>
</evidence>
<dbReference type="InterPro" id="IPR001444">
    <property type="entry name" value="Flag_bb_rod_N"/>
</dbReference>
<dbReference type="SMR" id="A0A1A6DTT5"/>
<dbReference type="NCBIfam" id="NF009280">
    <property type="entry name" value="PRK12640.1"/>
    <property type="match status" value="1"/>
</dbReference>
<feature type="domain" description="Flagellar basal-body/hook protein C-terminal" evidence="8">
    <location>
        <begin position="197"/>
        <end position="241"/>
    </location>
</feature>
<dbReference type="RefSeq" id="WP_068608420.1">
    <property type="nucleotide sequence ID" value="NZ_LZDH01000056.1"/>
</dbReference>
<evidence type="ECO:0000259" key="9">
    <source>
        <dbReference type="Pfam" id="PF22692"/>
    </source>
</evidence>
<keyword evidence="3 6" id="KW-0975">Bacterial flagellum</keyword>
<comment type="similarity">
    <text evidence="2 6">Belongs to the flagella basal body rod proteins family.</text>
</comment>
<evidence type="ECO:0000313" key="12">
    <source>
        <dbReference type="Proteomes" id="UP000091969"/>
    </source>
</evidence>
<dbReference type="NCBIfam" id="TIGR02490">
    <property type="entry name" value="flgF"/>
    <property type="match status" value="1"/>
</dbReference>
<dbReference type="InterPro" id="IPR010930">
    <property type="entry name" value="Flg_bb/hook_C_dom"/>
</dbReference>
<dbReference type="InterPro" id="IPR020013">
    <property type="entry name" value="Flagellar_FlgE/F/G"/>
</dbReference>
<evidence type="ECO:0000259" key="7">
    <source>
        <dbReference type="Pfam" id="PF00460"/>
    </source>
</evidence>
<comment type="subunit">
    <text evidence="4 6">The basal body constitutes a major portion of the flagellar organelle and consists of five rings (E,L,P,S, and M) mounted on a central rod. The rod consists of about 26 subunits of FlgG in the distal portion, and FlgB, FlgC and FlgF are thought to build up the proximal portion of the rod with about 6 subunits each.</text>
</comment>
<name>A0A1A6DTT5_9BURK</name>
<dbReference type="SUPFAM" id="SSF117143">
    <property type="entry name" value="Flagellar hook protein flgE"/>
    <property type="match status" value="1"/>
</dbReference>
<dbReference type="PANTHER" id="PTHR30435">
    <property type="entry name" value="FLAGELLAR PROTEIN"/>
    <property type="match status" value="1"/>
</dbReference>
<keyword evidence="10" id="KW-0969">Cilium</keyword>
<dbReference type="InterPro" id="IPR053967">
    <property type="entry name" value="LlgE_F_G-like_D1"/>
</dbReference>
<sequence length="246" mass="25793">MDRVIYTTLSGASAAMQRHQVIAHNLANVTTTGFRAELSTFRAVPLQGEGATTRVHALEATPGYLDKAGPMQNTGRPLDVAAVGNAFFAIQALDGTEAYTRAGALQVNAQGNLVGFNGLPMLGTGGAPLTIPEGAQVRIGRDGTVTAKVGEQAPQEVGRLKLVTPEAGQKLVRGEDGLFRGGDGQPLPADQNATLIDGMLEGSNVDPIQAMVDMIAATRQYEVQMRMLQNAEKNDQSAAQLLSLNA</sequence>
<dbReference type="STRING" id="1101373.A9O67_03875"/>
<dbReference type="OrthoDB" id="9804559at2"/>
<dbReference type="Proteomes" id="UP000091969">
    <property type="component" value="Unassembled WGS sequence"/>
</dbReference>
<comment type="caution">
    <text evidence="10">The sequence shown here is derived from an EMBL/GenBank/DDBJ whole genome shotgun (WGS) entry which is preliminary data.</text>
</comment>
<dbReference type="GO" id="GO:0071978">
    <property type="term" value="P:bacterial-type flagellum-dependent swarming motility"/>
    <property type="evidence" value="ECO:0007669"/>
    <property type="project" value="TreeGrafter"/>
</dbReference>
<evidence type="ECO:0000313" key="13">
    <source>
        <dbReference type="Proteomes" id="UP000316388"/>
    </source>
</evidence>